<evidence type="ECO:0000259" key="13">
    <source>
        <dbReference type="PROSITE" id="PS50850"/>
    </source>
</evidence>
<feature type="transmembrane region" description="Helical" evidence="12">
    <location>
        <begin position="265"/>
        <end position="285"/>
    </location>
</feature>
<dbReference type="AlphaFoldDB" id="A0A069DUT7"/>
<keyword evidence="5" id="KW-0769">Symport</keyword>
<keyword evidence="6 12" id="KW-1133">Transmembrane helix</keyword>
<evidence type="ECO:0000256" key="5">
    <source>
        <dbReference type="ARBA" id="ARBA00022847"/>
    </source>
</evidence>
<dbReference type="PROSITE" id="PS50850">
    <property type="entry name" value="MFS"/>
    <property type="match status" value="1"/>
</dbReference>
<dbReference type="PANTHER" id="PTHR11662">
    <property type="entry name" value="SOLUTE CARRIER FAMILY 17"/>
    <property type="match status" value="1"/>
</dbReference>
<dbReference type="FunFam" id="1.20.1250.20:FF:000144">
    <property type="entry name" value="Picot, isoform B"/>
    <property type="match status" value="1"/>
</dbReference>
<dbReference type="EMBL" id="GBGD01001308">
    <property type="protein sequence ID" value="JAC87581.1"/>
    <property type="molecule type" value="mRNA"/>
</dbReference>
<dbReference type="FunFam" id="1.20.1250.20:FF:000003">
    <property type="entry name" value="Solute carrier family 17 member 3"/>
    <property type="match status" value="1"/>
</dbReference>
<comment type="subcellular location">
    <subcellularLocation>
        <location evidence="1">Membrane</location>
        <topology evidence="1">Multi-pass membrane protein</topology>
    </subcellularLocation>
</comment>
<evidence type="ECO:0000256" key="4">
    <source>
        <dbReference type="ARBA" id="ARBA00022692"/>
    </source>
</evidence>
<dbReference type="GO" id="GO:0006820">
    <property type="term" value="P:monoatomic anion transport"/>
    <property type="evidence" value="ECO:0007669"/>
    <property type="project" value="TreeGrafter"/>
</dbReference>
<feature type="transmembrane region" description="Helical" evidence="12">
    <location>
        <begin position="41"/>
        <end position="62"/>
    </location>
</feature>
<proteinExistence type="evidence at transcript level"/>
<evidence type="ECO:0000256" key="3">
    <source>
        <dbReference type="ARBA" id="ARBA00022448"/>
    </source>
</evidence>
<feature type="transmembrane region" description="Helical" evidence="12">
    <location>
        <begin position="400"/>
        <end position="424"/>
    </location>
</feature>
<evidence type="ECO:0000256" key="11">
    <source>
        <dbReference type="ARBA" id="ARBA00068450"/>
    </source>
</evidence>
<feature type="transmembrane region" description="Helical" evidence="12">
    <location>
        <begin position="368"/>
        <end position="388"/>
    </location>
</feature>
<dbReference type="SUPFAM" id="SSF103473">
    <property type="entry name" value="MFS general substrate transporter"/>
    <property type="match status" value="1"/>
</dbReference>
<dbReference type="CDD" id="cd17318">
    <property type="entry name" value="MFS_SLC17"/>
    <property type="match status" value="1"/>
</dbReference>
<feature type="transmembrane region" description="Helical" evidence="12">
    <location>
        <begin position="172"/>
        <end position="195"/>
    </location>
</feature>
<keyword evidence="3" id="KW-0813">Transport</keyword>
<keyword evidence="9" id="KW-0739">Sodium transport</keyword>
<name>A0A069DUT7_9HEMI</name>
<dbReference type="Gene3D" id="1.20.1250.20">
    <property type="entry name" value="MFS general substrate transporter like domains"/>
    <property type="match status" value="2"/>
</dbReference>
<keyword evidence="9" id="KW-0406">Ion transport</keyword>
<feature type="transmembrane region" description="Helical" evidence="12">
    <location>
        <begin position="201"/>
        <end position="222"/>
    </location>
</feature>
<dbReference type="GO" id="GO:0015293">
    <property type="term" value="F:symporter activity"/>
    <property type="evidence" value="ECO:0007669"/>
    <property type="project" value="UniProtKB-KW"/>
</dbReference>
<evidence type="ECO:0000256" key="1">
    <source>
        <dbReference type="ARBA" id="ARBA00004141"/>
    </source>
</evidence>
<dbReference type="GO" id="GO:0006814">
    <property type="term" value="P:sodium ion transport"/>
    <property type="evidence" value="ECO:0007669"/>
    <property type="project" value="UniProtKB-KW"/>
</dbReference>
<dbReference type="InterPro" id="IPR050382">
    <property type="entry name" value="MFS_Na/Anion_cotransporter"/>
</dbReference>
<evidence type="ECO:0000256" key="2">
    <source>
        <dbReference type="ARBA" id="ARBA00008586"/>
    </source>
</evidence>
<dbReference type="InterPro" id="IPR036259">
    <property type="entry name" value="MFS_trans_sf"/>
</dbReference>
<evidence type="ECO:0000313" key="14">
    <source>
        <dbReference type="EMBL" id="JAC87581.1"/>
    </source>
</evidence>
<dbReference type="GO" id="GO:0016020">
    <property type="term" value="C:membrane"/>
    <property type="evidence" value="ECO:0007669"/>
    <property type="project" value="UniProtKB-SubCell"/>
</dbReference>
<reference evidence="14" key="1">
    <citation type="journal article" date="2015" name="J. Med. Entomol.">
        <title>A Deep Insight Into the Sialotranscriptome of the Chagas Disease Vector, Panstrongylus megistus (Hemiptera: Heteroptera).</title>
        <authorList>
            <person name="Ribeiro J.M."/>
            <person name="Schwarz A."/>
            <person name="Francischetti I.M."/>
        </authorList>
    </citation>
    <scope>NUCLEOTIDE SEQUENCE</scope>
    <source>
        <tissue evidence="14">Salivary glands</tissue>
    </source>
</reference>
<dbReference type="InterPro" id="IPR011701">
    <property type="entry name" value="MFS"/>
</dbReference>
<organism evidence="14">
    <name type="scientific">Panstrongylus megistus</name>
    <dbReference type="NCBI Taxonomy" id="65343"/>
    <lineage>
        <taxon>Eukaryota</taxon>
        <taxon>Metazoa</taxon>
        <taxon>Ecdysozoa</taxon>
        <taxon>Arthropoda</taxon>
        <taxon>Hexapoda</taxon>
        <taxon>Insecta</taxon>
        <taxon>Pterygota</taxon>
        <taxon>Neoptera</taxon>
        <taxon>Paraneoptera</taxon>
        <taxon>Hemiptera</taxon>
        <taxon>Heteroptera</taxon>
        <taxon>Panheteroptera</taxon>
        <taxon>Cimicomorpha</taxon>
        <taxon>Reduviidae</taxon>
        <taxon>Triatominae</taxon>
        <taxon>Panstrongylus</taxon>
    </lineage>
</organism>
<comment type="similarity">
    <text evidence="2">Belongs to the major facilitator superfamily. Sodium/anion cotransporter family.</text>
</comment>
<evidence type="ECO:0000256" key="7">
    <source>
        <dbReference type="ARBA" id="ARBA00023053"/>
    </source>
</evidence>
<feature type="transmembrane region" description="Helical" evidence="12">
    <location>
        <begin position="436"/>
        <end position="454"/>
    </location>
</feature>
<dbReference type="PANTHER" id="PTHR11662:SF280">
    <property type="entry name" value="FI21844P1-RELATED"/>
    <property type="match status" value="1"/>
</dbReference>
<evidence type="ECO:0000256" key="6">
    <source>
        <dbReference type="ARBA" id="ARBA00022989"/>
    </source>
</evidence>
<comment type="function">
    <text evidence="10">May be an inorganic phosphate cotransporter.</text>
</comment>
<evidence type="ECO:0000256" key="8">
    <source>
        <dbReference type="ARBA" id="ARBA00023136"/>
    </source>
</evidence>
<feature type="transmembrane region" description="Helical" evidence="12">
    <location>
        <begin position="345"/>
        <end position="362"/>
    </location>
</feature>
<keyword evidence="7" id="KW-0915">Sodium</keyword>
<evidence type="ECO:0000256" key="10">
    <source>
        <dbReference type="ARBA" id="ARBA00054632"/>
    </source>
</evidence>
<evidence type="ECO:0000256" key="12">
    <source>
        <dbReference type="SAM" id="Phobius"/>
    </source>
</evidence>
<evidence type="ECO:0000256" key="9">
    <source>
        <dbReference type="ARBA" id="ARBA00023201"/>
    </source>
</evidence>
<sequence>MEASESKQEMGETMSSLLTKETNYGKCCNLPKRHIQIGMLFLFYFTIFISRTNLSVAIVSMTDKNSSNTNFEEFKWNEKEKSAVLSSFFWGYLVIQAPAGQLGQHFSPKLLLLITNLTSALMAALTPTAAYFGGWQLLCAVRTVQGLCQGFALPMTYKLASKWSPVHERNRFVGFSLNGATLGAASALPICGLLAESAGGWPSIFYTSAVLGLTWSIIWSWLGADSPATHTTITTTEKQEIEKSLEHSEENKVYKTPWKEIFSSVPFWALIFTHLSAGWGLSIVITETPSFINSILKYNVGINGLLSSIPFYSLWLCTFPVCWFADYLQKKMIISVNVGRKLWTTLYLSGSGTALIFLGYIGESAIAILITLTLCVTCSAFIFSGFIMNHLDLSPNFAGVLVGIANGLENITMILAPLSVGFIVDDPKSAEQWRTVFLVSACVGYFGNIVFLVFGSTKLQPWNTPIEINKNKDDSINTQM</sequence>
<keyword evidence="4 12" id="KW-0812">Transmembrane</keyword>
<dbReference type="InterPro" id="IPR020846">
    <property type="entry name" value="MFS_dom"/>
</dbReference>
<feature type="domain" description="Major facilitator superfamily (MFS) profile" evidence="13">
    <location>
        <begin position="39"/>
        <end position="459"/>
    </location>
</feature>
<keyword evidence="8 12" id="KW-0472">Membrane</keyword>
<dbReference type="Pfam" id="PF07690">
    <property type="entry name" value="MFS_1"/>
    <property type="match status" value="1"/>
</dbReference>
<feature type="transmembrane region" description="Helical" evidence="12">
    <location>
        <begin position="305"/>
        <end position="325"/>
    </location>
</feature>
<protein>
    <recommendedName>
        <fullName evidence="11">Putative inorganic phosphate cotransporter</fullName>
    </recommendedName>
</protein>
<accession>A0A069DUT7</accession>
<feature type="transmembrane region" description="Helical" evidence="12">
    <location>
        <begin position="111"/>
        <end position="134"/>
    </location>
</feature>